<feature type="chain" id="PRO_5038647113" description="SGNH hydrolase-type esterase domain-containing protein" evidence="2">
    <location>
        <begin position="23"/>
        <end position="286"/>
    </location>
</feature>
<dbReference type="EMBL" id="BKBA01000004">
    <property type="protein sequence ID" value="GEQ13310.1"/>
    <property type="molecule type" value="Genomic_DNA"/>
</dbReference>
<feature type="compositionally biased region" description="Low complexity" evidence="1">
    <location>
        <begin position="26"/>
        <end position="45"/>
    </location>
</feature>
<keyword evidence="5" id="KW-1185">Reference proteome</keyword>
<dbReference type="AlphaFoldDB" id="A0A512SZG1"/>
<reference evidence="4 5" key="1">
    <citation type="submission" date="2019-07" db="EMBL/GenBank/DDBJ databases">
        <title>Whole genome shotgun sequence of Knoellia locipacati NBRC 109775.</title>
        <authorList>
            <person name="Hosoyama A."/>
            <person name="Uohara A."/>
            <person name="Ohji S."/>
            <person name="Ichikawa N."/>
        </authorList>
    </citation>
    <scope>NUCLEOTIDE SEQUENCE [LARGE SCALE GENOMIC DNA]</scope>
    <source>
        <strain evidence="4 5">NBRC 109775</strain>
    </source>
</reference>
<dbReference type="InterPro" id="IPR013830">
    <property type="entry name" value="SGNH_hydro"/>
</dbReference>
<name>A0A512SZG1_9MICO</name>
<organism evidence="4 5">
    <name type="scientific">Knoellia locipacati</name>
    <dbReference type="NCBI Taxonomy" id="882824"/>
    <lineage>
        <taxon>Bacteria</taxon>
        <taxon>Bacillati</taxon>
        <taxon>Actinomycetota</taxon>
        <taxon>Actinomycetes</taxon>
        <taxon>Micrococcales</taxon>
        <taxon>Intrasporangiaceae</taxon>
        <taxon>Knoellia</taxon>
    </lineage>
</organism>
<evidence type="ECO:0000256" key="2">
    <source>
        <dbReference type="SAM" id="SignalP"/>
    </source>
</evidence>
<feature type="signal peptide" evidence="2">
    <location>
        <begin position="1"/>
        <end position="22"/>
    </location>
</feature>
<dbReference type="RefSeq" id="WP_147063459.1">
    <property type="nucleotide sequence ID" value="NZ_BAABDN010000001.1"/>
</dbReference>
<gene>
    <name evidence="4" type="ORF">KLO01_13570</name>
</gene>
<dbReference type="Gene3D" id="3.40.50.1110">
    <property type="entry name" value="SGNH hydrolase"/>
    <property type="match status" value="1"/>
</dbReference>
<dbReference type="OrthoDB" id="8215557at2"/>
<evidence type="ECO:0000313" key="5">
    <source>
        <dbReference type="Proteomes" id="UP000321793"/>
    </source>
</evidence>
<proteinExistence type="predicted"/>
<evidence type="ECO:0000259" key="3">
    <source>
        <dbReference type="Pfam" id="PF13472"/>
    </source>
</evidence>
<keyword evidence="2" id="KW-0732">Signal</keyword>
<evidence type="ECO:0000256" key="1">
    <source>
        <dbReference type="SAM" id="MobiDB-lite"/>
    </source>
</evidence>
<feature type="region of interest" description="Disordered" evidence="1">
    <location>
        <begin position="26"/>
        <end position="50"/>
    </location>
</feature>
<accession>A0A512SZG1</accession>
<comment type="caution">
    <text evidence="4">The sequence shown here is derived from an EMBL/GenBank/DDBJ whole genome shotgun (WGS) entry which is preliminary data.</text>
</comment>
<dbReference type="SUPFAM" id="SSF52266">
    <property type="entry name" value="SGNH hydrolase"/>
    <property type="match status" value="1"/>
</dbReference>
<dbReference type="InterPro" id="IPR036514">
    <property type="entry name" value="SGNH_hydro_sf"/>
</dbReference>
<dbReference type="Proteomes" id="UP000321793">
    <property type="component" value="Unassembled WGS sequence"/>
</dbReference>
<protein>
    <recommendedName>
        <fullName evidence="3">SGNH hydrolase-type esterase domain-containing protein</fullName>
    </recommendedName>
</protein>
<feature type="domain" description="SGNH hydrolase-type esterase" evidence="3">
    <location>
        <begin position="55"/>
        <end position="270"/>
    </location>
</feature>
<evidence type="ECO:0000313" key="4">
    <source>
        <dbReference type="EMBL" id="GEQ13310.1"/>
    </source>
</evidence>
<dbReference type="PROSITE" id="PS51257">
    <property type="entry name" value="PROKAR_LIPOPROTEIN"/>
    <property type="match status" value="1"/>
</dbReference>
<dbReference type="CDD" id="cd00229">
    <property type="entry name" value="SGNH_hydrolase"/>
    <property type="match status" value="1"/>
</dbReference>
<sequence length="286" mass="29522">MRRIGRVVALGAVALGAVAVLAGCGASEEPATSPSPSSTASSTPSPTAPPLSLVAIGDSIPFNSKDDCPNCTAFVYQYGDALAKATGRGVRPNNLSDHTGLTLPRLLDNLDSLSKDLAAADAIIVGIAHNSIELGTDTPCGSAFDPATGALKDWTKVDQACATRSAAASRPGYDALFTKVAAQRVGKPTILIALNKYNDWVGSSTLGLTADQAKRTVLIHDAWSAMICDSAKAHEFSCADIYHAFNGPTGDKPSGDLLADDYTHPSQKGNDEIAKVLVDLGFAPLA</sequence>
<dbReference type="Pfam" id="PF13472">
    <property type="entry name" value="Lipase_GDSL_2"/>
    <property type="match status" value="1"/>
</dbReference>